<name>A0AAD7MM99_9AGAR</name>
<dbReference type="EMBL" id="JARJLG010000241">
    <property type="protein sequence ID" value="KAJ7724055.1"/>
    <property type="molecule type" value="Genomic_DNA"/>
</dbReference>
<comment type="caution">
    <text evidence="1">The sequence shown here is derived from an EMBL/GenBank/DDBJ whole genome shotgun (WGS) entry which is preliminary data.</text>
</comment>
<keyword evidence="2" id="KW-1185">Reference proteome</keyword>
<proteinExistence type="predicted"/>
<accession>A0AAD7MM99</accession>
<organism evidence="1 2">
    <name type="scientific">Mycena maculata</name>
    <dbReference type="NCBI Taxonomy" id="230809"/>
    <lineage>
        <taxon>Eukaryota</taxon>
        <taxon>Fungi</taxon>
        <taxon>Dikarya</taxon>
        <taxon>Basidiomycota</taxon>
        <taxon>Agaricomycotina</taxon>
        <taxon>Agaricomycetes</taxon>
        <taxon>Agaricomycetidae</taxon>
        <taxon>Agaricales</taxon>
        <taxon>Marasmiineae</taxon>
        <taxon>Mycenaceae</taxon>
        <taxon>Mycena</taxon>
    </lineage>
</organism>
<gene>
    <name evidence="1" type="ORF">DFH07DRAFT_783362</name>
</gene>
<reference evidence="1" key="1">
    <citation type="submission" date="2023-03" db="EMBL/GenBank/DDBJ databases">
        <title>Massive genome expansion in bonnet fungi (Mycena s.s.) driven by repeated elements and novel gene families across ecological guilds.</title>
        <authorList>
            <consortium name="Lawrence Berkeley National Laboratory"/>
            <person name="Harder C.B."/>
            <person name="Miyauchi S."/>
            <person name="Viragh M."/>
            <person name="Kuo A."/>
            <person name="Thoen E."/>
            <person name="Andreopoulos B."/>
            <person name="Lu D."/>
            <person name="Skrede I."/>
            <person name="Drula E."/>
            <person name="Henrissat B."/>
            <person name="Morin E."/>
            <person name="Kohler A."/>
            <person name="Barry K."/>
            <person name="LaButti K."/>
            <person name="Morin E."/>
            <person name="Salamov A."/>
            <person name="Lipzen A."/>
            <person name="Mereny Z."/>
            <person name="Hegedus B."/>
            <person name="Baldrian P."/>
            <person name="Stursova M."/>
            <person name="Weitz H."/>
            <person name="Taylor A."/>
            <person name="Grigoriev I.V."/>
            <person name="Nagy L.G."/>
            <person name="Martin F."/>
            <person name="Kauserud H."/>
        </authorList>
    </citation>
    <scope>NUCLEOTIDE SEQUENCE</scope>
    <source>
        <strain evidence="1">CBHHK188m</strain>
    </source>
</reference>
<dbReference type="AlphaFoldDB" id="A0AAD7MM99"/>
<protein>
    <submittedName>
        <fullName evidence="1">Uncharacterized protein</fullName>
    </submittedName>
</protein>
<evidence type="ECO:0000313" key="2">
    <source>
        <dbReference type="Proteomes" id="UP001215280"/>
    </source>
</evidence>
<sequence>MPVSVDRAQNRPPIQGNTIRACSTTYAQVIYCGGVCLVEIGKKVARNDMEEKAKISSCVSPETQKYYQTRRDGHITEGSKIQKQHGVGNKDIKWGVAGDLEILTITLCSEQHPNFGCCPVNGY</sequence>
<dbReference type="Proteomes" id="UP001215280">
    <property type="component" value="Unassembled WGS sequence"/>
</dbReference>
<evidence type="ECO:0000313" key="1">
    <source>
        <dbReference type="EMBL" id="KAJ7724055.1"/>
    </source>
</evidence>